<evidence type="ECO:0000313" key="7">
    <source>
        <dbReference type="RefSeq" id="XP_035660417.1"/>
    </source>
</evidence>
<dbReference type="PANTHER" id="PTHR19303">
    <property type="entry name" value="TRANSPOSON"/>
    <property type="match status" value="1"/>
</dbReference>
<gene>
    <name evidence="7" type="primary">LOC118405118</name>
</gene>
<accession>A0A9J7HLK6</accession>
<dbReference type="RefSeq" id="XP_035660417.1">
    <property type="nucleotide sequence ID" value="XM_035804524.1"/>
</dbReference>
<dbReference type="PANTHER" id="PTHR19303:SF73">
    <property type="entry name" value="PROTEIN PDC2"/>
    <property type="match status" value="1"/>
</dbReference>
<feature type="DNA-binding region" description="H-T-H motif" evidence="3">
    <location>
        <begin position="30"/>
        <end position="50"/>
    </location>
</feature>
<dbReference type="OMA" id="EWYLDAT"/>
<dbReference type="KEGG" id="bfo:118405118"/>
<dbReference type="PROSITE" id="PS50960">
    <property type="entry name" value="HTH_PSQ"/>
    <property type="match status" value="1"/>
</dbReference>
<dbReference type="InterPro" id="IPR050863">
    <property type="entry name" value="CenT-Element_Derived"/>
</dbReference>
<keyword evidence="6" id="KW-1185">Reference proteome</keyword>
<proteinExistence type="predicted"/>
<dbReference type="AlphaFoldDB" id="A0A9J7HLK6"/>
<dbReference type="GeneID" id="118405118"/>
<protein>
    <submittedName>
        <fullName evidence="7">Tigger transposable element-derived protein 4-like</fullName>
    </submittedName>
</protein>
<name>A0A9J7HLK6_BRAFL</name>
<keyword evidence="2 3" id="KW-0539">Nucleus</keyword>
<dbReference type="PROSITE" id="PS51253">
    <property type="entry name" value="HTH_CENPB"/>
    <property type="match status" value="1"/>
</dbReference>
<dbReference type="FunFam" id="1.10.10.60:FF:000708">
    <property type="entry name" value="Uncharacterized protein"/>
    <property type="match status" value="1"/>
</dbReference>
<reference evidence="6" key="1">
    <citation type="journal article" date="2020" name="Nat. Ecol. Evol.">
        <title>Deeply conserved synteny resolves early events in vertebrate evolution.</title>
        <authorList>
            <person name="Simakov O."/>
            <person name="Marletaz F."/>
            <person name="Yue J.X."/>
            <person name="O'Connell B."/>
            <person name="Jenkins J."/>
            <person name="Brandt A."/>
            <person name="Calef R."/>
            <person name="Tung C.H."/>
            <person name="Huang T.K."/>
            <person name="Schmutz J."/>
            <person name="Satoh N."/>
            <person name="Yu J.K."/>
            <person name="Putnam N.H."/>
            <person name="Green R.E."/>
            <person name="Rokhsar D.S."/>
        </authorList>
    </citation>
    <scope>NUCLEOTIDE SEQUENCE [LARGE SCALE GENOMIC DNA]</scope>
    <source>
        <strain evidence="6">S238N-H82</strain>
    </source>
</reference>
<dbReference type="GO" id="GO:0005634">
    <property type="term" value="C:nucleus"/>
    <property type="evidence" value="ECO:0007669"/>
    <property type="project" value="UniProtKB-SubCell"/>
</dbReference>
<dbReference type="InterPro" id="IPR009057">
    <property type="entry name" value="Homeodomain-like_sf"/>
</dbReference>
<dbReference type="InterPro" id="IPR006600">
    <property type="entry name" value="HTH_CenpB_DNA-bd_dom"/>
</dbReference>
<feature type="domain" description="HTH psq-type" evidence="4">
    <location>
        <begin position="3"/>
        <end position="54"/>
    </location>
</feature>
<dbReference type="GO" id="GO:0003677">
    <property type="term" value="F:DNA binding"/>
    <property type="evidence" value="ECO:0007669"/>
    <property type="project" value="UniProtKB-UniRule"/>
</dbReference>
<organism evidence="6 7">
    <name type="scientific">Branchiostoma floridae</name>
    <name type="common">Florida lancelet</name>
    <name type="synonym">Amphioxus</name>
    <dbReference type="NCBI Taxonomy" id="7739"/>
    <lineage>
        <taxon>Eukaryota</taxon>
        <taxon>Metazoa</taxon>
        <taxon>Chordata</taxon>
        <taxon>Cephalochordata</taxon>
        <taxon>Leptocardii</taxon>
        <taxon>Amphioxiformes</taxon>
        <taxon>Branchiostomatidae</taxon>
        <taxon>Branchiostoma</taxon>
    </lineage>
</organism>
<comment type="subcellular location">
    <subcellularLocation>
        <location evidence="3">Nucleus</location>
    </subcellularLocation>
</comment>
<dbReference type="Proteomes" id="UP000001554">
    <property type="component" value="Chromosome 17"/>
</dbReference>
<dbReference type="Gene3D" id="1.10.10.60">
    <property type="entry name" value="Homeodomain-like"/>
    <property type="match status" value="2"/>
</dbReference>
<keyword evidence="1 3" id="KW-0238">DNA-binding</keyword>
<evidence type="ECO:0000259" key="5">
    <source>
        <dbReference type="PROSITE" id="PS51253"/>
    </source>
</evidence>
<evidence type="ECO:0000256" key="1">
    <source>
        <dbReference type="ARBA" id="ARBA00023125"/>
    </source>
</evidence>
<feature type="domain" description="HTH CENPB-type" evidence="5">
    <location>
        <begin position="66"/>
        <end position="137"/>
    </location>
</feature>
<dbReference type="Pfam" id="PF03221">
    <property type="entry name" value="HTH_Tnp_Tc5"/>
    <property type="match status" value="1"/>
</dbReference>
<dbReference type="InterPro" id="IPR007889">
    <property type="entry name" value="HTH_Psq"/>
</dbReference>
<dbReference type="Pfam" id="PF04218">
    <property type="entry name" value="CENP-B_N"/>
    <property type="match status" value="1"/>
</dbReference>
<reference evidence="7" key="2">
    <citation type="submission" date="2025-08" db="UniProtKB">
        <authorList>
            <consortium name="RefSeq"/>
        </authorList>
    </citation>
    <scope>IDENTIFICATION</scope>
    <source>
        <strain evidence="7">S238N-H82</strain>
        <tissue evidence="7">Testes</tissue>
    </source>
</reference>
<evidence type="ECO:0000313" key="6">
    <source>
        <dbReference type="Proteomes" id="UP000001554"/>
    </source>
</evidence>
<evidence type="ECO:0000259" key="4">
    <source>
        <dbReference type="PROSITE" id="PS50960"/>
    </source>
</evidence>
<evidence type="ECO:0000256" key="3">
    <source>
        <dbReference type="PROSITE-ProRule" id="PRU00320"/>
    </source>
</evidence>
<dbReference type="OrthoDB" id="3229771at2759"/>
<dbReference type="SMART" id="SM00674">
    <property type="entry name" value="CENPB"/>
    <property type="match status" value="1"/>
</dbReference>
<dbReference type="SUPFAM" id="SSF46689">
    <property type="entry name" value="Homeodomain-like"/>
    <property type="match status" value="2"/>
</dbReference>
<evidence type="ECO:0000256" key="2">
    <source>
        <dbReference type="ARBA" id="ARBA00023242"/>
    </source>
</evidence>
<sequence length="248" mass="28030">MAKASTPKRHALTLLQKIEVIRRSENGKSSRQLAADFGVGRTQIQRIVKRKQEHLEDFENNAPTGKKRRTCNTGNEEINRLCWEFYRDTTTRLVTCSGPMLQEAARKFAKELGVTEFKASNGWLESFKKRHNIGRSTMVGQSAGVDKIVVGGLATCDTTGTDWNQPVSANLQQLHAEKEKDGDTDDEEDDDEEEGGLENFSMFMECIQKMKHFCLKEGFGEGLVLLHDLDDVSCETWNKRRAQAKQTT</sequence>